<reference evidence="2 3" key="1">
    <citation type="journal article" date="2012" name="J. Bacteriol.">
        <title>Complete genome sequence of Klebsiella oxytoca KCTC 1686, used in production of 2,3-butanediol.</title>
        <authorList>
            <person name="Shin S.H."/>
            <person name="Kim S."/>
            <person name="Kim J.Y."/>
            <person name="Lee S."/>
            <person name="Um Y."/>
            <person name="Oh M.K."/>
            <person name="Kim Y.R."/>
            <person name="Lee J."/>
            <person name="Yang K.S."/>
        </authorList>
    </citation>
    <scope>NUCLEOTIDE SEQUENCE [LARGE SCALE GENOMIC DNA]</scope>
    <source>
        <strain evidence="3">ATCC 8724 / DSM 4798 / JCM 20051 / NBRC 3318 / NRRL B-199 / KCTC 1686</strain>
    </source>
</reference>
<dbReference type="AlphaFoldDB" id="A0A0H3H5Y8"/>
<dbReference type="RefSeq" id="WP_014227939.1">
    <property type="nucleotide sequence ID" value="NC_016612.1"/>
</dbReference>
<keyword evidence="1" id="KW-0732">Signal</keyword>
<feature type="chain" id="PRO_5002610625" evidence="1">
    <location>
        <begin position="22"/>
        <end position="266"/>
    </location>
</feature>
<accession>A0A0H3H5Y8</accession>
<evidence type="ECO:0000313" key="2">
    <source>
        <dbReference type="EMBL" id="AEX03939.1"/>
    </source>
</evidence>
<proteinExistence type="predicted"/>
<dbReference type="KEGG" id="kox:KOX_11065"/>
<evidence type="ECO:0000313" key="3">
    <source>
        <dbReference type="Proteomes" id="UP000007843"/>
    </source>
</evidence>
<name>A0A0H3H5Y8_KLEM8</name>
<gene>
    <name evidence="2" type="ordered locus">KOX_11065</name>
</gene>
<dbReference type="Proteomes" id="UP000007843">
    <property type="component" value="Chromosome"/>
</dbReference>
<dbReference type="Pfam" id="PF11453">
    <property type="entry name" value="DUF2950"/>
    <property type="match status" value="1"/>
</dbReference>
<dbReference type="EMBL" id="CP003218">
    <property type="protein sequence ID" value="AEX03939.1"/>
    <property type="molecule type" value="Genomic_DNA"/>
</dbReference>
<sequence>MKKLLKMTLLALALTPAMALAQQQFSSPEQAASALAEAIGRHDESALNGLLGDSWQQFLPPEGIDPDAVARFQRDWKVSHRIVQQQNSAWLEVGQEAWRLPIPIIKDKSGWRFDMAAAEDEILTRAIGRNELSAIQAMHAYVDAQQDFYRLNHTWAQRIISSDGKKDGLYWPAAPGEAPSPLGPAFSPAEPGEGYHGYRFRIIQDGEGQGFALLAWPVEWGKTGIMSFMVNQNDEVYQANLGDETQSKARAISQFSPDSAWQAINQ</sequence>
<dbReference type="InterPro" id="IPR021556">
    <property type="entry name" value="DUF2950"/>
</dbReference>
<protein>
    <submittedName>
        <fullName evidence="2">Putative secreted protein</fullName>
    </submittedName>
</protein>
<organism evidence="2 3">
    <name type="scientific">Klebsiella michiganensis (strain ATCC 8724 / DSM 4798 / JCM 20051 / NBRC 3318 / NRRL B-199 / KCTC 1686 / BUCSAV 143 / CCM 1901)</name>
    <dbReference type="NCBI Taxonomy" id="1006551"/>
    <lineage>
        <taxon>Bacteria</taxon>
        <taxon>Pseudomonadati</taxon>
        <taxon>Pseudomonadota</taxon>
        <taxon>Gammaproteobacteria</taxon>
        <taxon>Enterobacterales</taxon>
        <taxon>Enterobacteriaceae</taxon>
        <taxon>Klebsiella/Raoultella group</taxon>
        <taxon>Klebsiella</taxon>
    </lineage>
</organism>
<feature type="signal peptide" evidence="1">
    <location>
        <begin position="1"/>
        <end position="21"/>
    </location>
</feature>
<evidence type="ECO:0000256" key="1">
    <source>
        <dbReference type="SAM" id="SignalP"/>
    </source>
</evidence>
<dbReference type="HOGENOM" id="CLU_078227_0_0_6"/>